<dbReference type="Pfam" id="PF16555">
    <property type="entry name" value="GramPos_pilinD1"/>
    <property type="match status" value="1"/>
</dbReference>
<feature type="domain" description="Gram-positive pilin subunit D1 N-terminal" evidence="3">
    <location>
        <begin position="47"/>
        <end position="175"/>
    </location>
</feature>
<feature type="chain" id="PRO_5021735808" evidence="2">
    <location>
        <begin position="36"/>
        <end position="532"/>
    </location>
</feature>
<feature type="domain" description="SpaA-like prealbumin fold" evidence="4">
    <location>
        <begin position="364"/>
        <end position="487"/>
    </location>
</feature>
<dbReference type="Pfam" id="PF17802">
    <property type="entry name" value="SpaA"/>
    <property type="match status" value="1"/>
</dbReference>
<protein>
    <submittedName>
        <fullName evidence="5">Uncharacterized protein</fullName>
    </submittedName>
</protein>
<accession>A0A514Z8H8</accession>
<dbReference type="AlphaFoldDB" id="A0A514Z8H8"/>
<keyword evidence="1" id="KW-0472">Membrane</keyword>
<dbReference type="InterPro" id="IPR048052">
    <property type="entry name" value="FM1-like"/>
</dbReference>
<evidence type="ECO:0000256" key="1">
    <source>
        <dbReference type="SAM" id="Phobius"/>
    </source>
</evidence>
<keyword evidence="1" id="KW-1133">Transmembrane helix</keyword>
<evidence type="ECO:0000256" key="2">
    <source>
        <dbReference type="SAM" id="SignalP"/>
    </source>
</evidence>
<evidence type="ECO:0000313" key="6">
    <source>
        <dbReference type="Proteomes" id="UP000315128"/>
    </source>
</evidence>
<dbReference type="InterPro" id="IPR032364">
    <property type="entry name" value="GramPos_pilinD1_N"/>
</dbReference>
<dbReference type="InterPro" id="IPR013783">
    <property type="entry name" value="Ig-like_fold"/>
</dbReference>
<sequence length="532" mass="55900">MMKFSSFKSINRKVSMATVALMTIVSLGSAATAFADTNVPDSSTAREITIHALQGTPTANKPGFVNDGTEQNVTGTPLQHVTFTATLVTPTGSAADMKVGDASTYTTTSTVVSGETDANGTVSLNITEDGYYLLHQVTTVGGVASMQDSIVQVPLNSSSSQAVNGWLYDINVYPKTDLSQDNAVNKTVEIGDNVLDDNTGTNKQATVFAGQDITWNLASAFSDSMVTDDGKVGSFELTDALNSNLTFKAINFVVGSKEISLDSTTDYTLTTTDGNIDLKLTETGIKAIKAAKVSSSDQFIVNLTTTVSNTYKYGQIGNYFTTSVKNAYGVDLSNTTGSGNTNLHINLLGSSDSTTDVPEVYLGALRIQKIDSVSKTPLSGATFKLIKASSKDEAQALVDGKTSSATYVKNPSQTDQDYSLTTGTDGMIEFDGLELTDTAEQTGDTSTANTHYYVIETAAPTGYDLPTSVVEVVASIDPTTTQVGVSNNLDGGNIKLPFTGGQGMIGIIVIAGVATTASIVIRRRKTTTDKSK</sequence>
<feature type="transmembrane region" description="Helical" evidence="1">
    <location>
        <begin position="503"/>
        <end position="521"/>
    </location>
</feature>
<dbReference type="InterPro" id="IPR041033">
    <property type="entry name" value="SpaA_PFL_dom_1"/>
</dbReference>
<dbReference type="EMBL" id="CP041356">
    <property type="protein sequence ID" value="QDK70886.1"/>
    <property type="molecule type" value="Genomic_DNA"/>
</dbReference>
<dbReference type="RefSeq" id="WP_142766461.1">
    <property type="nucleotide sequence ID" value="NZ_CP041356.1"/>
</dbReference>
<keyword evidence="1" id="KW-0812">Transmembrane</keyword>
<reference evidence="5 6" key="1">
    <citation type="submission" date="2019-07" db="EMBL/GenBank/DDBJ databases">
        <title>Genome sequencing of KACC 19320.</title>
        <authorList>
            <person name="Heo J."/>
            <person name="Kim S.-J."/>
            <person name="Kim J.-S."/>
            <person name="Hong S.-B."/>
            <person name="Kwon S.-W."/>
        </authorList>
    </citation>
    <scope>NUCLEOTIDE SEQUENCE [LARGE SCALE GENOMIC DNA]</scope>
    <source>
        <strain evidence="5 6">KACC 19320</strain>
    </source>
</reference>
<evidence type="ECO:0000313" key="5">
    <source>
        <dbReference type="EMBL" id="QDK70886.1"/>
    </source>
</evidence>
<dbReference type="KEGG" id="lack:FLP15_06620"/>
<keyword evidence="6" id="KW-1185">Reference proteome</keyword>
<dbReference type="Proteomes" id="UP000315128">
    <property type="component" value="Chromosome"/>
</dbReference>
<gene>
    <name evidence="5" type="ORF">FLP15_06620</name>
</gene>
<feature type="signal peptide" evidence="2">
    <location>
        <begin position="1"/>
        <end position="35"/>
    </location>
</feature>
<dbReference type="Gene3D" id="2.60.40.740">
    <property type="match status" value="1"/>
</dbReference>
<keyword evidence="2" id="KW-0732">Signal</keyword>
<dbReference type="Gene3D" id="2.60.40.10">
    <property type="entry name" value="Immunoglobulins"/>
    <property type="match status" value="2"/>
</dbReference>
<organism evidence="5 6">
    <name type="scientific">Lactococcus protaetiae</name>
    <dbReference type="NCBI Taxonomy" id="2592653"/>
    <lineage>
        <taxon>Bacteria</taxon>
        <taxon>Bacillati</taxon>
        <taxon>Bacillota</taxon>
        <taxon>Bacilli</taxon>
        <taxon>Lactobacillales</taxon>
        <taxon>Streptococcaceae</taxon>
        <taxon>Lactococcus</taxon>
    </lineage>
</organism>
<name>A0A514Z8H8_9LACT</name>
<proteinExistence type="predicted"/>
<dbReference type="NCBIfam" id="NF033902">
    <property type="entry name" value="iso_D2_wall_anc"/>
    <property type="match status" value="1"/>
</dbReference>
<evidence type="ECO:0000259" key="4">
    <source>
        <dbReference type="Pfam" id="PF17802"/>
    </source>
</evidence>
<evidence type="ECO:0000259" key="3">
    <source>
        <dbReference type="Pfam" id="PF16555"/>
    </source>
</evidence>